<comment type="similarity">
    <text evidence="1">Belongs to the FGGY kinase family.</text>
</comment>
<keyword evidence="4 8" id="KW-0418">Kinase</keyword>
<evidence type="ECO:0000256" key="5">
    <source>
        <dbReference type="ARBA" id="ARBA00022840"/>
    </source>
</evidence>
<dbReference type="InterPro" id="IPR043129">
    <property type="entry name" value="ATPase_NBD"/>
</dbReference>
<dbReference type="GO" id="GO:0005829">
    <property type="term" value="C:cytosol"/>
    <property type="evidence" value="ECO:0007669"/>
    <property type="project" value="TreeGrafter"/>
</dbReference>
<dbReference type="InterPro" id="IPR013449">
    <property type="entry name" value="Rhamnulokinase"/>
</dbReference>
<dbReference type="PANTHER" id="PTHR10196">
    <property type="entry name" value="SUGAR KINASE"/>
    <property type="match status" value="1"/>
</dbReference>
<evidence type="ECO:0000313" key="8">
    <source>
        <dbReference type="EMBL" id="BBH23054.1"/>
    </source>
</evidence>
<keyword evidence="5" id="KW-0067">ATP-binding</keyword>
<evidence type="ECO:0000256" key="6">
    <source>
        <dbReference type="ARBA" id="ARBA00023157"/>
    </source>
</evidence>
<keyword evidence="2" id="KW-0808">Transferase</keyword>
<dbReference type="RefSeq" id="WP_232015925.1">
    <property type="nucleotide sequence ID" value="NZ_AP019308.1"/>
</dbReference>
<evidence type="ECO:0000256" key="4">
    <source>
        <dbReference type="ARBA" id="ARBA00022777"/>
    </source>
</evidence>
<evidence type="ECO:0000256" key="2">
    <source>
        <dbReference type="ARBA" id="ARBA00022679"/>
    </source>
</evidence>
<dbReference type="EMBL" id="AP019308">
    <property type="protein sequence ID" value="BBH23054.1"/>
    <property type="molecule type" value="Genomic_DNA"/>
</dbReference>
<dbReference type="PANTHER" id="PTHR10196:SF93">
    <property type="entry name" value="L-RHAMNULOKINASE"/>
    <property type="match status" value="1"/>
</dbReference>
<dbReference type="Proteomes" id="UP000275368">
    <property type="component" value="Chromosome"/>
</dbReference>
<proteinExistence type="inferred from homology"/>
<evidence type="ECO:0000256" key="1">
    <source>
        <dbReference type="ARBA" id="ARBA00009156"/>
    </source>
</evidence>
<dbReference type="GO" id="GO:0019301">
    <property type="term" value="P:rhamnose catabolic process"/>
    <property type="evidence" value="ECO:0007669"/>
    <property type="project" value="InterPro"/>
</dbReference>
<dbReference type="Gene3D" id="3.30.420.40">
    <property type="match status" value="2"/>
</dbReference>
<protein>
    <submittedName>
        <fullName evidence="8">L-fuculose kinase</fullName>
    </submittedName>
</protein>
<dbReference type="AlphaFoldDB" id="A0A3G9JJA0"/>
<evidence type="ECO:0000313" key="9">
    <source>
        <dbReference type="Proteomes" id="UP000275368"/>
    </source>
</evidence>
<evidence type="ECO:0000256" key="7">
    <source>
        <dbReference type="ARBA" id="ARBA00023308"/>
    </source>
</evidence>
<keyword evidence="7" id="KW-0684">Rhamnose metabolism</keyword>
<dbReference type="Pfam" id="PF00370">
    <property type="entry name" value="FGGY_N"/>
    <property type="match status" value="1"/>
</dbReference>
<reference evidence="8 9" key="1">
    <citation type="submission" date="2018-11" db="EMBL/GenBank/DDBJ databases">
        <title>Complete genome sequence of Paenibacillus baekrokdamisoli strain KCTC 33723.</title>
        <authorList>
            <person name="Kang S.W."/>
            <person name="Lee K.C."/>
            <person name="Kim K.K."/>
            <person name="Kim J.S."/>
            <person name="Kim D.S."/>
            <person name="Ko S.H."/>
            <person name="Yang S.H."/>
            <person name="Lee J.S."/>
        </authorList>
    </citation>
    <scope>NUCLEOTIDE SEQUENCE [LARGE SCALE GENOMIC DNA]</scope>
    <source>
        <strain evidence="8 9">KCTC 33723</strain>
    </source>
</reference>
<keyword evidence="9" id="KW-1185">Reference proteome</keyword>
<dbReference type="GO" id="GO:0008993">
    <property type="term" value="F:rhamnulokinase activity"/>
    <property type="evidence" value="ECO:0007669"/>
    <property type="project" value="InterPro"/>
</dbReference>
<keyword evidence="6" id="KW-1015">Disulfide bond</keyword>
<evidence type="ECO:0000256" key="3">
    <source>
        <dbReference type="ARBA" id="ARBA00022741"/>
    </source>
</evidence>
<organism evidence="8 9">
    <name type="scientific">Paenibacillus baekrokdamisoli</name>
    <dbReference type="NCBI Taxonomy" id="1712516"/>
    <lineage>
        <taxon>Bacteria</taxon>
        <taxon>Bacillati</taxon>
        <taxon>Bacillota</taxon>
        <taxon>Bacilli</taxon>
        <taxon>Bacillales</taxon>
        <taxon>Paenibacillaceae</taxon>
        <taxon>Paenibacillus</taxon>
    </lineage>
</organism>
<dbReference type="InterPro" id="IPR018484">
    <property type="entry name" value="FGGY_N"/>
</dbReference>
<gene>
    <name evidence="8" type="ORF">Back11_43990</name>
</gene>
<dbReference type="GO" id="GO:0005524">
    <property type="term" value="F:ATP binding"/>
    <property type="evidence" value="ECO:0007669"/>
    <property type="project" value="UniProtKB-KW"/>
</dbReference>
<dbReference type="GO" id="GO:0004370">
    <property type="term" value="F:glycerol kinase activity"/>
    <property type="evidence" value="ECO:0007669"/>
    <property type="project" value="TreeGrafter"/>
</dbReference>
<dbReference type="SUPFAM" id="SSF53067">
    <property type="entry name" value="Actin-like ATPase domain"/>
    <property type="match status" value="2"/>
</dbReference>
<name>A0A3G9JJA0_9BACL</name>
<keyword evidence="3" id="KW-0547">Nucleotide-binding</keyword>
<dbReference type="Pfam" id="PF02782">
    <property type="entry name" value="FGGY_C"/>
    <property type="match status" value="1"/>
</dbReference>
<dbReference type="InterPro" id="IPR018485">
    <property type="entry name" value="FGGY_C"/>
</dbReference>
<dbReference type="GO" id="GO:0006071">
    <property type="term" value="P:glycerol metabolic process"/>
    <property type="evidence" value="ECO:0007669"/>
    <property type="project" value="TreeGrafter"/>
</dbReference>
<accession>A0A3G9JJA0</accession>
<sequence>MSSLNMLALDLGASGGRAMLGAFDGSRLTMNEVYRFSNEPVSLGNCFLWDFLRLFHEVKQSIGKAGLYSGPEISSLAIDTWGVDVGFIDWGGRLLGNPHHYRDPRTENIPEEVYQFLPKDELYRMTGNYPWQYNTIFQLYATKSQEAALFKQASGMLFMPDLINYFLTGEKATEYTVASTSGMLDATTGDWSREVLDRLAFPESLFAEIRQPGTVLAPLQDKVSAEINVRPVSVVLTASHDSASAVAAIPVSFSRYAYISCGTWSIVGIENGKQINSPLSQRLSFTNEGSLDNKTRVLKNIMGLWLLQECRKQWANEGEPLSYQSMQNLARTISNSNCYIDPDDNLFLLPSHMPDAIRLFCQRTNQPIPQSKAEIIRCVVESMALKYRKTIEELELLLPNKIEIIHMLGGGVNNHLLCQLTANAVGKPVVAGPVEATVMGNLLVQAMAHGEILNLNELRQVVKNSFSPLTYEPQSKEEWGSKYERYKKLAER</sequence>
<dbReference type="KEGG" id="pbk:Back11_43990"/>
<dbReference type="CDD" id="cd07771">
    <property type="entry name" value="ASKHA_NBD_FGGY_RhaB-like"/>
    <property type="match status" value="1"/>
</dbReference>